<keyword evidence="2" id="KW-0132">Cell division</keyword>
<feature type="domain" description="SHS2" evidence="1">
    <location>
        <begin position="5"/>
        <end position="203"/>
    </location>
</feature>
<reference evidence="2" key="1">
    <citation type="submission" date="2022-06" db="EMBL/GenBank/DDBJ databases">
        <title>Aquibacillus sp. a new bacterium isolated from soil saline samples.</title>
        <authorList>
            <person name="Galisteo C."/>
            <person name="De La Haba R."/>
            <person name="Sanchez-Porro C."/>
            <person name="Ventosa A."/>
        </authorList>
    </citation>
    <scope>NUCLEOTIDE SEQUENCE</scope>
    <source>
        <strain evidence="2">JCM 12387</strain>
    </source>
</reference>
<keyword evidence="2" id="KW-0131">Cell cycle</keyword>
<comment type="caution">
    <text evidence="2">The sequence shown here is derived from an EMBL/GenBank/DDBJ whole genome shotgun (WGS) entry which is preliminary data.</text>
</comment>
<name>A0A9X3WIN7_9BACI</name>
<dbReference type="SUPFAM" id="SSF53067">
    <property type="entry name" value="Actin-like ATPase domain"/>
    <property type="match status" value="2"/>
</dbReference>
<evidence type="ECO:0000259" key="1">
    <source>
        <dbReference type="SMART" id="SM00842"/>
    </source>
</evidence>
<dbReference type="AlphaFoldDB" id="A0A9X3WIN7"/>
<dbReference type="InterPro" id="IPR043129">
    <property type="entry name" value="ATPase_NBD"/>
</dbReference>
<dbReference type="PANTHER" id="PTHR32432:SF3">
    <property type="entry name" value="ETHANOLAMINE UTILIZATION PROTEIN EUTJ"/>
    <property type="match status" value="1"/>
</dbReference>
<dbReference type="InterPro" id="IPR050696">
    <property type="entry name" value="FtsA/MreB"/>
</dbReference>
<proteinExistence type="predicted"/>
<evidence type="ECO:0000313" key="3">
    <source>
        <dbReference type="Proteomes" id="UP001145072"/>
    </source>
</evidence>
<dbReference type="PANTHER" id="PTHR32432">
    <property type="entry name" value="CELL DIVISION PROTEIN FTSA-RELATED"/>
    <property type="match status" value="1"/>
</dbReference>
<dbReference type="Pfam" id="PF14450">
    <property type="entry name" value="FtsA"/>
    <property type="match status" value="1"/>
</dbReference>
<dbReference type="GO" id="GO:0051301">
    <property type="term" value="P:cell division"/>
    <property type="evidence" value="ECO:0007669"/>
    <property type="project" value="UniProtKB-KW"/>
</dbReference>
<gene>
    <name evidence="2" type="ORF">NC661_02750</name>
</gene>
<dbReference type="RefSeq" id="WP_259867262.1">
    <property type="nucleotide sequence ID" value="NZ_JAMQJZ010000001.1"/>
</dbReference>
<dbReference type="Proteomes" id="UP001145072">
    <property type="component" value="Unassembled WGS sequence"/>
</dbReference>
<dbReference type="CDD" id="cd24004">
    <property type="entry name" value="ASKHA_NBD_PilM-like"/>
    <property type="match status" value="1"/>
</dbReference>
<protein>
    <submittedName>
        <fullName evidence="2">Cell division protein FtsA</fullName>
    </submittedName>
</protein>
<dbReference type="Gene3D" id="3.30.420.40">
    <property type="match status" value="2"/>
</dbReference>
<evidence type="ECO:0000313" key="2">
    <source>
        <dbReference type="EMBL" id="MDC3419298.1"/>
    </source>
</evidence>
<sequence>MSERIFALDIGTRSVVGLIIENNGSKFEVIDYYVHEHEERSMLDGQIHDIVSVANVIIKVKKALEEKHQISLTKVCVAAAGRALKTKRTTITKEIEQHPLIEKEDILFLELSAVQKAQFDLAKEELQASSTHYYCVGYSVLQYELDGQVIGSLIDQQGQKAKVEIIATFLPKVVVESLISALQRADLEMEALTLEPIAAINVLIPQSMRRLNVALVDIGAGTSDIALTESGTITAYGMVPMAGDEITEAISDHFLLDFAEAEKVKKEITTKKTSTITDILGFEQTVEYEEVVEGISSSIDSLVEAIANEIMELNNKSPKAVMLVGGGSQTPELTSRLAAKLNLPANRVAVRGVDAIPTLDKKETLPVGPEFITPIGIAIAAKQNPVQYISVTVNDRAIRLFDVKQLTVGDCLLAAGINIEKQYGRPGMAYMIKWNGRDITLPGTYGQPPKVWLNDEPITVDEHIKHGDILSVEKGKDGSEPSITIEELVGDMPSYTIFYNDTPYKLTADLFVNDNKTEKDYVVQDNDSIKVASNKTVKEFFTFIQKQDLLSKAGQYSITINGENKSISKYSSTLLLNGKDANLDGVLKEGDRITFKSGDVPTVKSILDDMEINTNYSLTIIYNHKPLRLEKQMVEVYREGNLLDLSDSVVSGNSIQLKKKEQSPFIFQDIFRYIDLDLSQIKGKIEILKNEQPATFFEELNRNDSISIQWEA</sequence>
<accession>A0A9X3WIN7</accession>
<keyword evidence="3" id="KW-1185">Reference proteome</keyword>
<dbReference type="EMBL" id="JAMQJZ010000001">
    <property type="protein sequence ID" value="MDC3419298.1"/>
    <property type="molecule type" value="Genomic_DNA"/>
</dbReference>
<dbReference type="SMART" id="SM00842">
    <property type="entry name" value="FtsA"/>
    <property type="match status" value="1"/>
</dbReference>
<organism evidence="2 3">
    <name type="scientific">Aquibacillus koreensis</name>
    <dbReference type="NCBI Taxonomy" id="279446"/>
    <lineage>
        <taxon>Bacteria</taxon>
        <taxon>Bacillati</taxon>
        <taxon>Bacillota</taxon>
        <taxon>Bacilli</taxon>
        <taxon>Bacillales</taxon>
        <taxon>Bacillaceae</taxon>
        <taxon>Aquibacillus</taxon>
    </lineage>
</organism>
<dbReference type="InterPro" id="IPR003494">
    <property type="entry name" value="SHS2_FtsA"/>
</dbReference>